<evidence type="ECO:0000313" key="3">
    <source>
        <dbReference type="EMBL" id="CAD6196098.1"/>
    </source>
</evidence>
<feature type="compositionally biased region" description="Polar residues" evidence="2">
    <location>
        <begin position="65"/>
        <end position="78"/>
    </location>
</feature>
<evidence type="ECO:0000256" key="1">
    <source>
        <dbReference type="SAM" id="Coils"/>
    </source>
</evidence>
<organism evidence="3 4">
    <name type="scientific">Caenorhabditis auriculariae</name>
    <dbReference type="NCBI Taxonomy" id="2777116"/>
    <lineage>
        <taxon>Eukaryota</taxon>
        <taxon>Metazoa</taxon>
        <taxon>Ecdysozoa</taxon>
        <taxon>Nematoda</taxon>
        <taxon>Chromadorea</taxon>
        <taxon>Rhabditida</taxon>
        <taxon>Rhabditina</taxon>
        <taxon>Rhabditomorpha</taxon>
        <taxon>Rhabditoidea</taxon>
        <taxon>Rhabditidae</taxon>
        <taxon>Peloderinae</taxon>
        <taxon>Caenorhabditis</taxon>
    </lineage>
</organism>
<protein>
    <recommendedName>
        <fullName evidence="5">BZIP domain-containing protein</fullName>
    </recommendedName>
</protein>
<proteinExistence type="predicted"/>
<dbReference type="Proteomes" id="UP000835052">
    <property type="component" value="Unassembled WGS sequence"/>
</dbReference>
<evidence type="ECO:0000256" key="2">
    <source>
        <dbReference type="SAM" id="MobiDB-lite"/>
    </source>
</evidence>
<dbReference type="CDD" id="cd14686">
    <property type="entry name" value="bZIP"/>
    <property type="match status" value="1"/>
</dbReference>
<reference evidence="3" key="1">
    <citation type="submission" date="2020-10" db="EMBL/GenBank/DDBJ databases">
        <authorList>
            <person name="Kikuchi T."/>
        </authorList>
    </citation>
    <scope>NUCLEOTIDE SEQUENCE</scope>
    <source>
        <strain evidence="3">NKZ352</strain>
    </source>
</reference>
<dbReference type="OrthoDB" id="5838838at2759"/>
<keyword evidence="4" id="KW-1185">Reference proteome</keyword>
<keyword evidence="1" id="KW-0175">Coiled coil</keyword>
<evidence type="ECO:0008006" key="5">
    <source>
        <dbReference type="Google" id="ProtNLM"/>
    </source>
</evidence>
<dbReference type="AlphaFoldDB" id="A0A8S1HK72"/>
<accession>A0A8S1HK72</accession>
<comment type="caution">
    <text evidence="3">The sequence shown here is derived from an EMBL/GenBank/DDBJ whole genome shotgun (WGS) entry which is preliminary data.</text>
</comment>
<feature type="region of interest" description="Disordered" evidence="2">
    <location>
        <begin position="45"/>
        <end position="105"/>
    </location>
</feature>
<feature type="coiled-coil region" evidence="1">
    <location>
        <begin position="122"/>
        <end position="149"/>
    </location>
</feature>
<gene>
    <name evidence="3" type="ORF">CAUJ_LOCUS12013</name>
</gene>
<dbReference type="EMBL" id="CAJGYM010000066">
    <property type="protein sequence ID" value="CAD6196098.1"/>
    <property type="molecule type" value="Genomic_DNA"/>
</dbReference>
<evidence type="ECO:0000313" key="4">
    <source>
        <dbReference type="Proteomes" id="UP000835052"/>
    </source>
</evidence>
<feature type="compositionally biased region" description="Polar residues" evidence="2">
    <location>
        <begin position="45"/>
        <end position="55"/>
    </location>
</feature>
<sequence>MAELPRPQPVYPFHMPTTFSFPGMPGTSTADFYSFLCQPVLSAVGPQTTTELNPKSNEERPASPSVDTCSSRCSSTESAKIRRGRPQQDIEDNDDPQSQKKRHRRMYARKYRAQMRRKVDNVPMLVQELEELRNQVKQLKSELKSSQLAVCQRDVLIGELLSGCVKLSL</sequence>
<name>A0A8S1HK72_9PELO</name>